<evidence type="ECO:0000313" key="2">
    <source>
        <dbReference type="EMBL" id="PKW20088.1"/>
    </source>
</evidence>
<sequence length="171" mass="19514">MKKINKMSKNIILNNQEIEHKILRIAYQIYETFVDEEEIVIAGIAKNGFIFAEKIAKKVTQISPLKVALCEVFIDKQNPHNEVTTSLEKKQYENKGLVLVDDVLNSGTTLAYGVKHFLDVPLKKFKTAVLVDRNHKKYPVKADFKGISLSTSLQEHVQVVFEAQEDYAYLS</sequence>
<dbReference type="AlphaFoldDB" id="A0A497U6R4"/>
<dbReference type="InterPro" id="IPR050137">
    <property type="entry name" value="PyrR_bifunctional"/>
</dbReference>
<evidence type="ECO:0000313" key="3">
    <source>
        <dbReference type="EMBL" id="RLJ23416.1"/>
    </source>
</evidence>
<reference evidence="2 4" key="1">
    <citation type="submission" date="2017-12" db="EMBL/GenBank/DDBJ databases">
        <title>Genomic Encyclopedia of Type Strains, Phase III (KMG-III): the genomes of soil and plant-associated and newly described type strains.</title>
        <authorList>
            <person name="Whitman W."/>
        </authorList>
    </citation>
    <scope>NUCLEOTIDE SEQUENCE [LARGE SCALE GENOMIC DNA]</scope>
    <source>
        <strain evidence="2 4">IP-10</strain>
    </source>
</reference>
<protein>
    <submittedName>
        <fullName evidence="3">Pyrimidine operon attenuation protein/uracil phosphoribosyltransferase</fullName>
    </submittedName>
</protein>
<evidence type="ECO:0000259" key="1">
    <source>
        <dbReference type="Pfam" id="PF00156"/>
    </source>
</evidence>
<keyword evidence="4" id="KW-1185">Reference proteome</keyword>
<comment type="caution">
    <text evidence="3">The sequence shown here is derived from an EMBL/GenBank/DDBJ whole genome shotgun (WGS) entry which is preliminary data.</text>
</comment>
<name>A0A497U6R4_9FLAO</name>
<dbReference type="EMBL" id="PJND01000011">
    <property type="protein sequence ID" value="PKW20088.1"/>
    <property type="molecule type" value="Genomic_DNA"/>
</dbReference>
<feature type="domain" description="Phosphoribosyltransferase" evidence="1">
    <location>
        <begin position="11"/>
        <end position="150"/>
    </location>
</feature>
<dbReference type="EMBL" id="RCCB01000015">
    <property type="protein sequence ID" value="RLJ23416.1"/>
    <property type="molecule type" value="Genomic_DNA"/>
</dbReference>
<dbReference type="PANTHER" id="PTHR11608:SF0">
    <property type="entry name" value="BIFUNCTIONAL PROTEIN PYRR"/>
    <property type="match status" value="1"/>
</dbReference>
<keyword evidence="3" id="KW-0328">Glycosyltransferase</keyword>
<reference evidence="3 5" key="2">
    <citation type="submission" date="2018-10" db="EMBL/GenBank/DDBJ databases">
        <title>Genomic Encyclopedia of Archaeal and Bacterial Type Strains, Phase II (KMG-II): from individual species to whole genera.</title>
        <authorList>
            <person name="Goeker M."/>
        </authorList>
    </citation>
    <scope>NUCLEOTIDE SEQUENCE [LARGE SCALE GENOMIC DNA]</scope>
    <source>
        <strain evidence="3 5">DSM 21886</strain>
    </source>
</reference>
<dbReference type="SUPFAM" id="SSF53271">
    <property type="entry name" value="PRTase-like"/>
    <property type="match status" value="1"/>
</dbReference>
<dbReference type="GO" id="GO:0016757">
    <property type="term" value="F:glycosyltransferase activity"/>
    <property type="evidence" value="ECO:0007669"/>
    <property type="project" value="UniProtKB-KW"/>
</dbReference>
<dbReference type="Proteomes" id="UP000233767">
    <property type="component" value="Unassembled WGS sequence"/>
</dbReference>
<dbReference type="Proteomes" id="UP000275027">
    <property type="component" value="Unassembled WGS sequence"/>
</dbReference>
<dbReference type="InterPro" id="IPR000836">
    <property type="entry name" value="PRTase_dom"/>
</dbReference>
<dbReference type="Pfam" id="PF00156">
    <property type="entry name" value="Pribosyltran"/>
    <property type="match status" value="1"/>
</dbReference>
<organism evidence="3 5">
    <name type="scientific">Flavobacterium lindanitolerans</name>
    <dbReference type="NCBI Taxonomy" id="428988"/>
    <lineage>
        <taxon>Bacteria</taxon>
        <taxon>Pseudomonadati</taxon>
        <taxon>Bacteroidota</taxon>
        <taxon>Flavobacteriia</taxon>
        <taxon>Flavobacteriales</taxon>
        <taxon>Flavobacteriaceae</taxon>
        <taxon>Flavobacterium</taxon>
    </lineage>
</organism>
<dbReference type="Gene3D" id="3.40.50.2020">
    <property type="match status" value="1"/>
</dbReference>
<dbReference type="PANTHER" id="PTHR11608">
    <property type="entry name" value="BIFUNCTIONAL PROTEIN PYRR"/>
    <property type="match status" value="1"/>
</dbReference>
<keyword evidence="3" id="KW-0808">Transferase</keyword>
<dbReference type="InterPro" id="IPR029057">
    <property type="entry name" value="PRTase-like"/>
</dbReference>
<evidence type="ECO:0000313" key="4">
    <source>
        <dbReference type="Proteomes" id="UP000233767"/>
    </source>
</evidence>
<dbReference type="CDD" id="cd06223">
    <property type="entry name" value="PRTases_typeI"/>
    <property type="match status" value="1"/>
</dbReference>
<proteinExistence type="predicted"/>
<accession>A0A497U6R4</accession>
<evidence type="ECO:0000313" key="5">
    <source>
        <dbReference type="Proteomes" id="UP000275027"/>
    </source>
</evidence>
<gene>
    <name evidence="2" type="ORF">B0G92_3164</name>
    <name evidence="3" type="ORF">CLV50_3236</name>
</gene>